<dbReference type="EMBL" id="KL367598">
    <property type="protein sequence ID" value="KFD62293.1"/>
    <property type="molecule type" value="Genomic_DNA"/>
</dbReference>
<evidence type="ECO:0000313" key="2">
    <source>
        <dbReference type="EMBL" id="KFD62293.1"/>
    </source>
</evidence>
<protein>
    <submittedName>
        <fullName evidence="2">Uncharacterized protein</fullName>
    </submittedName>
</protein>
<dbReference type="Proteomes" id="UP000030764">
    <property type="component" value="Unassembled WGS sequence"/>
</dbReference>
<accession>A0A085MYJ7</accession>
<keyword evidence="3" id="KW-1185">Reference proteome</keyword>
<dbReference type="EMBL" id="KL363296">
    <property type="protein sequence ID" value="KFD48360.1"/>
    <property type="molecule type" value="Genomic_DNA"/>
</dbReference>
<reference evidence="2 3" key="1">
    <citation type="journal article" date="2014" name="Nat. Genet.">
        <title>Genome and transcriptome of the porcine whipworm Trichuris suis.</title>
        <authorList>
            <person name="Jex A.R."/>
            <person name="Nejsum P."/>
            <person name="Schwarz E.M."/>
            <person name="Hu L."/>
            <person name="Young N.D."/>
            <person name="Hall R.S."/>
            <person name="Korhonen P.K."/>
            <person name="Liao S."/>
            <person name="Thamsborg S."/>
            <person name="Xia J."/>
            <person name="Xu P."/>
            <person name="Wang S."/>
            <person name="Scheerlinck J.P."/>
            <person name="Hofmann A."/>
            <person name="Sternberg P.W."/>
            <person name="Wang J."/>
            <person name="Gasser R.B."/>
        </authorList>
    </citation>
    <scope>NUCLEOTIDE SEQUENCE [LARGE SCALE GENOMIC DNA]</scope>
    <source>
        <strain evidence="2">DCEP-RM93F</strain>
        <strain evidence="1">DCEP-RM93M</strain>
    </source>
</reference>
<gene>
    <name evidence="1" type="ORF">M513_10772</name>
    <name evidence="2" type="ORF">M514_10772</name>
</gene>
<organism evidence="2">
    <name type="scientific">Trichuris suis</name>
    <name type="common">pig whipworm</name>
    <dbReference type="NCBI Taxonomy" id="68888"/>
    <lineage>
        <taxon>Eukaryota</taxon>
        <taxon>Metazoa</taxon>
        <taxon>Ecdysozoa</taxon>
        <taxon>Nematoda</taxon>
        <taxon>Enoplea</taxon>
        <taxon>Dorylaimia</taxon>
        <taxon>Trichinellida</taxon>
        <taxon>Trichuridae</taxon>
        <taxon>Trichuris</taxon>
    </lineage>
</organism>
<dbReference type="AlphaFoldDB" id="A0A085MYJ7"/>
<dbReference type="Proteomes" id="UP000030758">
    <property type="component" value="Unassembled WGS sequence"/>
</dbReference>
<evidence type="ECO:0000313" key="1">
    <source>
        <dbReference type="EMBL" id="KFD48360.1"/>
    </source>
</evidence>
<sequence length="68" mass="7876">MKRRKGSEKYALRTCAKRECGFNAKSELKIGKRDEKCFQELKTSVPCCRSIKGSCYSSRYRDTIPAYN</sequence>
<evidence type="ECO:0000313" key="3">
    <source>
        <dbReference type="Proteomes" id="UP000030764"/>
    </source>
</evidence>
<name>A0A085MYJ7_9BILA</name>
<proteinExistence type="predicted"/>